<dbReference type="Gene3D" id="3.90.176.10">
    <property type="entry name" value="Toxin ADP-ribosyltransferase, Chain A, domain 1"/>
    <property type="match status" value="1"/>
</dbReference>
<dbReference type="AlphaFoldDB" id="A0A1X2KRJ0"/>
<accession>A0A1X2KRJ0</accession>
<sequence length="327" mass="34051">MSPGSPHEPTPESEAREPGQVPSNRPNEPPGVPAGAPLTPLAATAGERAPSAIPNAAEYVPDRATTPHSGLSVESAPAAPRSLQPGASAKPGPHAPPLSGRPTEVPAPTGNPHLPGDGGHPGGWPKPQLNGSPKPQEGGPPQSKVPPDDDVPANPGDKGPGHDQLADHDYPSPADDFTPDDLSAMDDYTGLGYRDLNDALRGNAVEASQLARIEAIKSALQKLPPYRGPVVRGTDLPTEVLSQYQPGEVITEKAFLSTSTNPAVARSTAFSGNVEFRIFSNTGRDISSVSLFPGECEILFPPGTRFYVAGKTIDPLTGKTIIEMIER</sequence>
<name>A0A1X2KRJ0_9MYCO</name>
<comment type="caution">
    <text evidence="3">The sequence shown here is derived from an EMBL/GenBank/DDBJ whole genome shotgun (WGS) entry which is preliminary data.</text>
</comment>
<evidence type="ECO:0000313" key="3">
    <source>
        <dbReference type="EMBL" id="OSC24311.1"/>
    </source>
</evidence>
<reference evidence="3 4" key="1">
    <citation type="submission" date="2017-04" db="EMBL/GenBank/DDBJ databases">
        <title>The new phylogeny of genus Mycobacterium.</title>
        <authorList>
            <person name="Tortoli E."/>
            <person name="Trovato A."/>
            <person name="Cirillo D.M."/>
        </authorList>
    </citation>
    <scope>NUCLEOTIDE SEQUENCE [LARGE SCALE GENOMIC DNA]</scope>
    <source>
        <strain evidence="3 4">DSM 45247</strain>
    </source>
</reference>
<keyword evidence="4" id="KW-1185">Reference proteome</keyword>
<dbReference type="GO" id="GO:0005576">
    <property type="term" value="C:extracellular region"/>
    <property type="evidence" value="ECO:0007669"/>
    <property type="project" value="InterPro"/>
</dbReference>
<proteinExistence type="predicted"/>
<dbReference type="Pfam" id="PF03496">
    <property type="entry name" value="ADPrib_exo_Tox"/>
    <property type="match status" value="1"/>
</dbReference>
<dbReference type="EMBL" id="NCXM01000026">
    <property type="protein sequence ID" value="OSC24311.1"/>
    <property type="molecule type" value="Genomic_DNA"/>
</dbReference>
<evidence type="ECO:0000313" key="4">
    <source>
        <dbReference type="Proteomes" id="UP000242320"/>
    </source>
</evidence>
<dbReference type="InterPro" id="IPR003540">
    <property type="entry name" value="ADP-ribosyltransferase"/>
</dbReference>
<dbReference type="Proteomes" id="UP000242320">
    <property type="component" value="Unassembled WGS sequence"/>
</dbReference>
<dbReference type="PROSITE" id="PS51996">
    <property type="entry name" value="TR_MART"/>
    <property type="match status" value="1"/>
</dbReference>
<feature type="compositionally biased region" description="Basic and acidic residues" evidence="1">
    <location>
        <begin position="159"/>
        <end position="170"/>
    </location>
</feature>
<evidence type="ECO:0000259" key="2">
    <source>
        <dbReference type="Pfam" id="PF03496"/>
    </source>
</evidence>
<protein>
    <recommendedName>
        <fullName evidence="2">ADP ribosyltransferase domain-containing protein</fullName>
    </recommendedName>
</protein>
<gene>
    <name evidence="3" type="ORF">B8W69_22125</name>
</gene>
<evidence type="ECO:0000256" key="1">
    <source>
        <dbReference type="SAM" id="MobiDB-lite"/>
    </source>
</evidence>
<dbReference type="SUPFAM" id="SSF56399">
    <property type="entry name" value="ADP-ribosylation"/>
    <property type="match status" value="1"/>
</dbReference>
<dbReference type="OrthoDB" id="3194844at2"/>
<organism evidence="3 4">
    <name type="scientific">Mycolicibacterium vulneris</name>
    <dbReference type="NCBI Taxonomy" id="547163"/>
    <lineage>
        <taxon>Bacteria</taxon>
        <taxon>Bacillati</taxon>
        <taxon>Actinomycetota</taxon>
        <taxon>Actinomycetes</taxon>
        <taxon>Mycobacteriales</taxon>
        <taxon>Mycobacteriaceae</taxon>
        <taxon>Mycolicibacterium</taxon>
    </lineage>
</organism>
<feature type="compositionally biased region" description="Low complexity" evidence="1">
    <location>
        <begin position="33"/>
        <end position="46"/>
    </location>
</feature>
<feature type="region of interest" description="Disordered" evidence="1">
    <location>
        <begin position="1"/>
        <end position="183"/>
    </location>
</feature>
<feature type="domain" description="ADP ribosyltransferase" evidence="2">
    <location>
        <begin position="175"/>
        <end position="313"/>
    </location>
</feature>